<dbReference type="RefSeq" id="WP_345457612.1">
    <property type="nucleotide sequence ID" value="NZ_BAABHF010000009.1"/>
</dbReference>
<reference evidence="3" key="1">
    <citation type="journal article" date="2019" name="Int. J. Syst. Evol. Microbiol.">
        <title>The Global Catalogue of Microorganisms (GCM) 10K type strain sequencing project: providing services to taxonomists for standard genome sequencing and annotation.</title>
        <authorList>
            <consortium name="The Broad Institute Genomics Platform"/>
            <consortium name="The Broad Institute Genome Sequencing Center for Infectious Disease"/>
            <person name="Wu L."/>
            <person name="Ma J."/>
        </authorList>
    </citation>
    <scope>NUCLEOTIDE SEQUENCE [LARGE SCALE GENOMIC DNA]</scope>
    <source>
        <strain evidence="3">JCM 17933</strain>
    </source>
</reference>
<sequence>MSPAFRIKKVRDAYTTLKANIRAGNLGKPDSHRRVKAEAKPIVFRPAAQPYDDRCLSWQYDAATVSVWTVEGRVKNIPFACSAGALKTLQAHRQGESDLVRRDGVFYLIATCEVPEAERYEPGRFIGVDLGIAAIATTSTGYKAAGRGLNRHRKRQLELRRKLQKKRTKSAKRLLKKRNRSEKRHAANQNHIIAKTIVTVSHASLPPHSGGWTEEPTQQPAGSYLQARPFRTGSS</sequence>
<protein>
    <recommendedName>
        <fullName evidence="4">Transposase</fullName>
    </recommendedName>
</protein>
<organism evidence="2 3">
    <name type="scientific">Actinoallomurus oryzae</name>
    <dbReference type="NCBI Taxonomy" id="502180"/>
    <lineage>
        <taxon>Bacteria</taxon>
        <taxon>Bacillati</taxon>
        <taxon>Actinomycetota</taxon>
        <taxon>Actinomycetes</taxon>
        <taxon>Streptosporangiales</taxon>
        <taxon>Thermomonosporaceae</taxon>
        <taxon>Actinoallomurus</taxon>
    </lineage>
</organism>
<feature type="compositionally biased region" description="Basic residues" evidence="1">
    <location>
        <begin position="163"/>
        <end position="183"/>
    </location>
</feature>
<evidence type="ECO:0000313" key="3">
    <source>
        <dbReference type="Proteomes" id="UP001500503"/>
    </source>
</evidence>
<name>A0ABP8PD83_9ACTN</name>
<evidence type="ECO:0000256" key="1">
    <source>
        <dbReference type="SAM" id="MobiDB-lite"/>
    </source>
</evidence>
<dbReference type="Proteomes" id="UP001500503">
    <property type="component" value="Unassembled WGS sequence"/>
</dbReference>
<comment type="caution">
    <text evidence="2">The sequence shown here is derived from an EMBL/GenBank/DDBJ whole genome shotgun (WGS) entry which is preliminary data.</text>
</comment>
<accession>A0ABP8PD83</accession>
<proteinExistence type="predicted"/>
<feature type="region of interest" description="Disordered" evidence="1">
    <location>
        <begin position="204"/>
        <end position="235"/>
    </location>
</feature>
<gene>
    <name evidence="2" type="ORF">GCM10023191_008310</name>
</gene>
<feature type="region of interest" description="Disordered" evidence="1">
    <location>
        <begin position="163"/>
        <end position="191"/>
    </location>
</feature>
<evidence type="ECO:0000313" key="2">
    <source>
        <dbReference type="EMBL" id="GAA4484731.1"/>
    </source>
</evidence>
<keyword evidence="3" id="KW-1185">Reference proteome</keyword>
<dbReference type="EMBL" id="BAABHF010000009">
    <property type="protein sequence ID" value="GAA4484731.1"/>
    <property type="molecule type" value="Genomic_DNA"/>
</dbReference>
<evidence type="ECO:0008006" key="4">
    <source>
        <dbReference type="Google" id="ProtNLM"/>
    </source>
</evidence>